<keyword evidence="4" id="KW-0964">Secreted</keyword>
<gene>
    <name evidence="7" type="primary">IL17D</name>
</gene>
<dbReference type="AlphaFoldDB" id="A0A803T2E5"/>
<dbReference type="Ensembl" id="ENSACAT00000047883.1">
    <property type="protein sequence ID" value="ENSACAP00000029385.1"/>
    <property type="gene ID" value="ENSACAG00000043561.1"/>
</dbReference>
<dbReference type="PRINTS" id="PR01932">
    <property type="entry name" value="INTRLEUKIN17"/>
</dbReference>
<organism evidence="7 8">
    <name type="scientific">Anolis carolinensis</name>
    <name type="common">Green anole</name>
    <name type="synonym">American chameleon</name>
    <dbReference type="NCBI Taxonomy" id="28377"/>
    <lineage>
        <taxon>Eukaryota</taxon>
        <taxon>Metazoa</taxon>
        <taxon>Chordata</taxon>
        <taxon>Craniata</taxon>
        <taxon>Vertebrata</taxon>
        <taxon>Euteleostomi</taxon>
        <taxon>Lepidosauria</taxon>
        <taxon>Squamata</taxon>
        <taxon>Bifurcata</taxon>
        <taxon>Unidentata</taxon>
        <taxon>Episquamata</taxon>
        <taxon>Toxicofera</taxon>
        <taxon>Iguania</taxon>
        <taxon>Dactyloidae</taxon>
        <taxon>Anolis</taxon>
    </lineage>
</organism>
<proteinExistence type="inferred from homology"/>
<dbReference type="GeneTree" id="ENSGT00940000161739"/>
<name>A0A803T2E5_ANOCA</name>
<dbReference type="Proteomes" id="UP000001646">
    <property type="component" value="Chromosome 3"/>
</dbReference>
<sequence>MPDPGASLCLWELLRFLLRLQRGREAGASLSPRGAFSSFSAFLSTLLAASRPKGRRREKRGALPTSPRSFSRSLSAAKEKEEDTQQPCSRCRRWPPLPGTMPPGKVWLLAWLLLYWLPFPGLETVKVHKRPMRTRTCADRPEELLEQLYGRLSAGMLSAFHHTLQLEPLEKEHNMSCPAGGRPATDKKYRLPINLNSVSPWSYRISYDPTRYPKYIPEAYCLCKGCLTGVYGEENLHFRSTPVFMPTVILRRTASCTGGRYVYSEDYVTIPVGCTCVPESEKEAERVNSSINKQAIKLLANHNSDKPPSE</sequence>
<dbReference type="InterPro" id="IPR020440">
    <property type="entry name" value="IL-17_chr"/>
</dbReference>
<evidence type="ECO:0000256" key="3">
    <source>
        <dbReference type="ARBA" id="ARBA00022514"/>
    </source>
</evidence>
<dbReference type="InParanoid" id="A0A803T2E5"/>
<evidence type="ECO:0000256" key="2">
    <source>
        <dbReference type="ARBA" id="ARBA00007236"/>
    </source>
</evidence>
<protein>
    <submittedName>
        <fullName evidence="7">Interleukin 17D</fullName>
    </submittedName>
</protein>
<dbReference type="OrthoDB" id="9858224at2759"/>
<dbReference type="SUPFAM" id="SSF57501">
    <property type="entry name" value="Cystine-knot cytokines"/>
    <property type="match status" value="1"/>
</dbReference>
<comment type="similarity">
    <text evidence="2">Belongs to the IL-17 family.</text>
</comment>
<dbReference type="CTD" id="53342"/>
<reference evidence="7" key="2">
    <citation type="submission" date="2025-08" db="UniProtKB">
        <authorList>
            <consortium name="Ensembl"/>
        </authorList>
    </citation>
    <scope>IDENTIFICATION</scope>
</reference>
<keyword evidence="3" id="KW-0202">Cytokine</keyword>
<evidence type="ECO:0000256" key="1">
    <source>
        <dbReference type="ARBA" id="ARBA00004613"/>
    </source>
</evidence>
<evidence type="ECO:0000256" key="5">
    <source>
        <dbReference type="ARBA" id="ARBA00022729"/>
    </source>
</evidence>
<keyword evidence="5" id="KW-0732">Signal</keyword>
<evidence type="ECO:0000256" key="4">
    <source>
        <dbReference type="ARBA" id="ARBA00022525"/>
    </source>
</evidence>
<dbReference type="KEGG" id="acs:100564316"/>
<keyword evidence="8" id="KW-1185">Reference proteome</keyword>
<reference evidence="7 8" key="1">
    <citation type="submission" date="2009-12" db="EMBL/GenBank/DDBJ databases">
        <title>The Genome Sequence of Anolis carolinensis (Green Anole Lizard).</title>
        <authorList>
            <consortium name="The Genome Sequencing Platform"/>
            <person name="Di Palma F."/>
            <person name="Alfoldi J."/>
            <person name="Heiman D."/>
            <person name="Young S."/>
            <person name="Grabherr M."/>
            <person name="Johnson J."/>
            <person name="Lander E.S."/>
            <person name="Lindblad-Toh K."/>
        </authorList>
    </citation>
    <scope>NUCLEOTIDE SEQUENCE [LARGE SCALE GENOMIC DNA]</scope>
    <source>
        <strain evidence="7 8">JBL SC #1</strain>
    </source>
</reference>
<reference evidence="7" key="3">
    <citation type="submission" date="2025-09" db="UniProtKB">
        <authorList>
            <consortium name="Ensembl"/>
        </authorList>
    </citation>
    <scope>IDENTIFICATION</scope>
</reference>
<dbReference type="GO" id="GO:0005615">
    <property type="term" value="C:extracellular space"/>
    <property type="evidence" value="ECO:0007669"/>
    <property type="project" value="UniProtKB-KW"/>
</dbReference>
<feature type="region of interest" description="Disordered" evidence="6">
    <location>
        <begin position="50"/>
        <end position="90"/>
    </location>
</feature>
<evidence type="ECO:0000313" key="8">
    <source>
        <dbReference type="Proteomes" id="UP000001646"/>
    </source>
</evidence>
<dbReference type="GeneID" id="100564316"/>
<dbReference type="GO" id="GO:0006954">
    <property type="term" value="P:inflammatory response"/>
    <property type="evidence" value="ECO:0007669"/>
    <property type="project" value="InterPro"/>
</dbReference>
<comment type="subcellular location">
    <subcellularLocation>
        <location evidence="1">Secreted</location>
    </subcellularLocation>
</comment>
<dbReference type="Gene3D" id="2.10.90.10">
    <property type="entry name" value="Cystine-knot cytokines"/>
    <property type="match status" value="1"/>
</dbReference>
<evidence type="ECO:0000256" key="6">
    <source>
        <dbReference type="SAM" id="MobiDB-lite"/>
    </source>
</evidence>
<dbReference type="FunFam" id="2.10.90.10:FF:000044">
    <property type="entry name" value="Interleukin 17D"/>
    <property type="match status" value="1"/>
</dbReference>
<dbReference type="GO" id="GO:0005125">
    <property type="term" value="F:cytokine activity"/>
    <property type="evidence" value="ECO:0007669"/>
    <property type="project" value="UniProtKB-KW"/>
</dbReference>
<accession>A0A803T2E5</accession>
<dbReference type="Pfam" id="PF06083">
    <property type="entry name" value="IL17"/>
    <property type="match status" value="1"/>
</dbReference>
<dbReference type="InterPro" id="IPR029034">
    <property type="entry name" value="Cystine-knot_cytokine"/>
</dbReference>
<dbReference type="InterPro" id="IPR010345">
    <property type="entry name" value="IL-17_fam"/>
</dbReference>
<evidence type="ECO:0000313" key="7">
    <source>
        <dbReference type="Ensembl" id="ENSACAP00000029385.1"/>
    </source>
</evidence>